<keyword evidence="2" id="KW-0805">Transcription regulation</keyword>
<evidence type="ECO:0000256" key="4">
    <source>
        <dbReference type="ARBA" id="ARBA00023163"/>
    </source>
</evidence>
<name>A0A2Z4FLE6_9DELT</name>
<dbReference type="GO" id="GO:0003677">
    <property type="term" value="F:DNA binding"/>
    <property type="evidence" value="ECO:0007669"/>
    <property type="project" value="UniProtKB-KW"/>
</dbReference>
<dbReference type="OrthoDB" id="9813987at2"/>
<proteinExistence type="inferred from homology"/>
<keyword evidence="3" id="KW-0238">DNA-binding</keyword>
<accession>A0A2Z4FLE6</accession>
<evidence type="ECO:0000256" key="3">
    <source>
        <dbReference type="ARBA" id="ARBA00023125"/>
    </source>
</evidence>
<dbReference type="EMBL" id="CP030032">
    <property type="protein sequence ID" value="AWV89514.1"/>
    <property type="molecule type" value="Genomic_DNA"/>
</dbReference>
<gene>
    <name evidence="5" type="ORF">DN745_09240</name>
</gene>
<dbReference type="Proteomes" id="UP000249799">
    <property type="component" value="Chromosome"/>
</dbReference>
<keyword evidence="4" id="KW-0804">Transcription</keyword>
<dbReference type="InterPro" id="IPR036390">
    <property type="entry name" value="WH_DNA-bd_sf"/>
</dbReference>
<dbReference type="KEGG" id="bsed:DN745_09240"/>
<evidence type="ECO:0000256" key="2">
    <source>
        <dbReference type="ARBA" id="ARBA00023015"/>
    </source>
</evidence>
<reference evidence="5 6" key="1">
    <citation type="submission" date="2018-06" db="EMBL/GenBank/DDBJ databases">
        <title>Lujinxingia sediminis gen. nov. sp. nov., a new facultative anaerobic member of the class Deltaproteobacteria, and proposal of Lujinxingaceae fam. nov.</title>
        <authorList>
            <person name="Guo L.-Y."/>
            <person name="Li C.-M."/>
            <person name="Wang S."/>
            <person name="Du Z.-J."/>
        </authorList>
    </citation>
    <scope>NUCLEOTIDE SEQUENCE [LARGE SCALE GENOMIC DNA]</scope>
    <source>
        <strain evidence="5 6">FA350</strain>
    </source>
</reference>
<evidence type="ECO:0000313" key="6">
    <source>
        <dbReference type="Proteomes" id="UP000249799"/>
    </source>
</evidence>
<dbReference type="Pfam" id="PF03965">
    <property type="entry name" value="Penicillinase_R"/>
    <property type="match status" value="1"/>
</dbReference>
<dbReference type="GO" id="GO:0045892">
    <property type="term" value="P:negative regulation of DNA-templated transcription"/>
    <property type="evidence" value="ECO:0007669"/>
    <property type="project" value="InterPro"/>
</dbReference>
<dbReference type="AlphaFoldDB" id="A0A2Z4FLE6"/>
<evidence type="ECO:0000313" key="5">
    <source>
        <dbReference type="EMBL" id="AWV89514.1"/>
    </source>
</evidence>
<dbReference type="Gene3D" id="1.10.10.10">
    <property type="entry name" value="Winged helix-like DNA-binding domain superfamily/Winged helix DNA-binding domain"/>
    <property type="match status" value="1"/>
</dbReference>
<keyword evidence="6" id="KW-1185">Reference proteome</keyword>
<comment type="similarity">
    <text evidence="1">Belongs to the BlaI transcriptional regulatory family.</text>
</comment>
<dbReference type="SUPFAM" id="SSF46785">
    <property type="entry name" value="Winged helix' DNA-binding domain"/>
    <property type="match status" value="1"/>
</dbReference>
<sequence length="164" mass="18650">MPSATHFSRPGGIMKGIRIRPEQEGLRTTLFDLEAEIMECVWSAGWESFAVSDVLEALQESREIAYTTVMTTVVRLFKKGLLSRQKDGRRYVYQSKMSRAQFIEKMTRDVLSSLPEGGRETAMTFLVEQIEDADDAELDRLEALIQARRQERAAALKSSDEEDP</sequence>
<dbReference type="InterPro" id="IPR005650">
    <property type="entry name" value="BlaI_family"/>
</dbReference>
<protein>
    <submittedName>
        <fullName evidence="5">BlaI/MecI/CopY family transcriptional regulator</fullName>
    </submittedName>
</protein>
<organism evidence="5 6">
    <name type="scientific">Bradymonas sediminis</name>
    <dbReference type="NCBI Taxonomy" id="1548548"/>
    <lineage>
        <taxon>Bacteria</taxon>
        <taxon>Deltaproteobacteria</taxon>
        <taxon>Bradymonadales</taxon>
        <taxon>Bradymonadaceae</taxon>
        <taxon>Bradymonas</taxon>
    </lineage>
</organism>
<evidence type="ECO:0000256" key="1">
    <source>
        <dbReference type="ARBA" id="ARBA00011046"/>
    </source>
</evidence>
<dbReference type="InterPro" id="IPR036388">
    <property type="entry name" value="WH-like_DNA-bd_sf"/>
</dbReference>